<keyword evidence="4" id="KW-1185">Reference proteome</keyword>
<protein>
    <submittedName>
        <fullName evidence="3">Uncharacterized protein</fullName>
    </submittedName>
</protein>
<organism evidence="3 4">
    <name type="scientific">Papaver atlanticum</name>
    <dbReference type="NCBI Taxonomy" id="357466"/>
    <lineage>
        <taxon>Eukaryota</taxon>
        <taxon>Viridiplantae</taxon>
        <taxon>Streptophyta</taxon>
        <taxon>Embryophyta</taxon>
        <taxon>Tracheophyta</taxon>
        <taxon>Spermatophyta</taxon>
        <taxon>Magnoliopsida</taxon>
        <taxon>Ranunculales</taxon>
        <taxon>Papaveraceae</taxon>
        <taxon>Papaveroideae</taxon>
        <taxon>Papaver</taxon>
    </lineage>
</organism>
<feature type="transmembrane region" description="Helical" evidence="2">
    <location>
        <begin position="72"/>
        <end position="93"/>
    </location>
</feature>
<accession>A0AAD4X2U2</accession>
<feature type="compositionally biased region" description="Basic and acidic residues" evidence="1">
    <location>
        <begin position="48"/>
        <end position="66"/>
    </location>
</feature>
<sequence length="99" mass="10473">MSNPEPVISEGAADAKFPEADVEAELHPGSADGSLQEDSVSAQLTTSKEIKEQAEVEEKKEEGKKEDAIHKVTSTVIISGVIVAVIGAIFAVAKKLREN</sequence>
<evidence type="ECO:0000256" key="2">
    <source>
        <dbReference type="SAM" id="Phobius"/>
    </source>
</evidence>
<dbReference type="PANTHER" id="PTHR37741">
    <property type="entry name" value="TRANSMEMBRANE PROTEIN"/>
    <property type="match status" value="1"/>
</dbReference>
<name>A0AAD4X2U2_9MAGN</name>
<reference evidence="3" key="1">
    <citation type="submission" date="2022-04" db="EMBL/GenBank/DDBJ databases">
        <title>A functionally conserved STORR gene fusion in Papaver species that diverged 16.8 million years ago.</title>
        <authorList>
            <person name="Catania T."/>
        </authorList>
    </citation>
    <scope>NUCLEOTIDE SEQUENCE</scope>
    <source>
        <strain evidence="3">S-188037</strain>
    </source>
</reference>
<dbReference type="EMBL" id="JAJJMB010017986">
    <property type="protein sequence ID" value="KAI3832633.1"/>
    <property type="molecule type" value="Genomic_DNA"/>
</dbReference>
<evidence type="ECO:0000313" key="4">
    <source>
        <dbReference type="Proteomes" id="UP001202328"/>
    </source>
</evidence>
<dbReference type="AlphaFoldDB" id="A0AAD4X2U2"/>
<evidence type="ECO:0000313" key="3">
    <source>
        <dbReference type="EMBL" id="KAI3832633.1"/>
    </source>
</evidence>
<keyword evidence="2" id="KW-1133">Transmembrane helix</keyword>
<feature type="region of interest" description="Disordered" evidence="1">
    <location>
        <begin position="27"/>
        <end position="66"/>
    </location>
</feature>
<gene>
    <name evidence="3" type="ORF">MKW98_002179</name>
</gene>
<comment type="caution">
    <text evidence="3">The sequence shown here is derived from an EMBL/GenBank/DDBJ whole genome shotgun (WGS) entry which is preliminary data.</text>
</comment>
<evidence type="ECO:0000256" key="1">
    <source>
        <dbReference type="SAM" id="MobiDB-lite"/>
    </source>
</evidence>
<feature type="compositionally biased region" description="Polar residues" evidence="1">
    <location>
        <begin position="36"/>
        <end position="47"/>
    </location>
</feature>
<keyword evidence="2" id="KW-0812">Transmembrane</keyword>
<dbReference type="PANTHER" id="PTHR37741:SF1">
    <property type="entry name" value="TRANSMEMBRANE PROTEIN"/>
    <property type="match status" value="1"/>
</dbReference>
<keyword evidence="2" id="KW-0472">Membrane</keyword>
<dbReference type="Proteomes" id="UP001202328">
    <property type="component" value="Unassembled WGS sequence"/>
</dbReference>
<proteinExistence type="predicted"/>